<name>A0A067RB59_ZOONE</name>
<organism evidence="3 4">
    <name type="scientific">Zootermopsis nevadensis</name>
    <name type="common">Dampwood termite</name>
    <dbReference type="NCBI Taxonomy" id="136037"/>
    <lineage>
        <taxon>Eukaryota</taxon>
        <taxon>Metazoa</taxon>
        <taxon>Ecdysozoa</taxon>
        <taxon>Arthropoda</taxon>
        <taxon>Hexapoda</taxon>
        <taxon>Insecta</taxon>
        <taxon>Pterygota</taxon>
        <taxon>Neoptera</taxon>
        <taxon>Polyneoptera</taxon>
        <taxon>Dictyoptera</taxon>
        <taxon>Blattodea</taxon>
        <taxon>Blattoidea</taxon>
        <taxon>Termitoidae</taxon>
        <taxon>Termopsidae</taxon>
        <taxon>Zootermopsis</taxon>
    </lineage>
</organism>
<evidence type="ECO:0000313" key="4">
    <source>
        <dbReference type="Proteomes" id="UP000027135"/>
    </source>
</evidence>
<keyword evidence="2" id="KW-0812">Transmembrane</keyword>
<accession>A0A067RB59</accession>
<reference evidence="3 4" key="1">
    <citation type="journal article" date="2014" name="Nat. Commun.">
        <title>Molecular traces of alternative social organization in a termite genome.</title>
        <authorList>
            <person name="Terrapon N."/>
            <person name="Li C."/>
            <person name="Robertson H.M."/>
            <person name="Ji L."/>
            <person name="Meng X."/>
            <person name="Booth W."/>
            <person name="Chen Z."/>
            <person name="Childers C.P."/>
            <person name="Glastad K.M."/>
            <person name="Gokhale K."/>
            <person name="Gowin J."/>
            <person name="Gronenberg W."/>
            <person name="Hermansen R.A."/>
            <person name="Hu H."/>
            <person name="Hunt B.G."/>
            <person name="Huylmans A.K."/>
            <person name="Khalil S.M."/>
            <person name="Mitchell R.D."/>
            <person name="Munoz-Torres M.C."/>
            <person name="Mustard J.A."/>
            <person name="Pan H."/>
            <person name="Reese J.T."/>
            <person name="Scharf M.E."/>
            <person name="Sun F."/>
            <person name="Vogel H."/>
            <person name="Xiao J."/>
            <person name="Yang W."/>
            <person name="Yang Z."/>
            <person name="Yang Z."/>
            <person name="Zhou J."/>
            <person name="Zhu J."/>
            <person name="Brent C.S."/>
            <person name="Elsik C.G."/>
            <person name="Goodisman M.A."/>
            <person name="Liberles D.A."/>
            <person name="Roe R.M."/>
            <person name="Vargo E.L."/>
            <person name="Vilcinskas A."/>
            <person name="Wang J."/>
            <person name="Bornberg-Bauer E."/>
            <person name="Korb J."/>
            <person name="Zhang G."/>
            <person name="Liebig J."/>
        </authorList>
    </citation>
    <scope>NUCLEOTIDE SEQUENCE [LARGE SCALE GENOMIC DNA]</scope>
    <source>
        <tissue evidence="3">Whole organism</tissue>
    </source>
</reference>
<feature type="compositionally biased region" description="Polar residues" evidence="1">
    <location>
        <begin position="155"/>
        <end position="168"/>
    </location>
</feature>
<dbReference type="eggNOG" id="ENOG502S5HV">
    <property type="taxonomic scope" value="Eukaryota"/>
</dbReference>
<dbReference type="EMBL" id="KK852811">
    <property type="protein sequence ID" value="KDR15898.1"/>
    <property type="molecule type" value="Genomic_DNA"/>
</dbReference>
<feature type="region of interest" description="Disordered" evidence="1">
    <location>
        <begin position="53"/>
        <end position="74"/>
    </location>
</feature>
<gene>
    <name evidence="3" type="ORF">L798_09825</name>
</gene>
<feature type="region of interest" description="Disordered" evidence="1">
    <location>
        <begin position="93"/>
        <end position="189"/>
    </location>
</feature>
<feature type="transmembrane region" description="Helical" evidence="2">
    <location>
        <begin position="196"/>
        <end position="216"/>
    </location>
</feature>
<keyword evidence="4" id="KW-1185">Reference proteome</keyword>
<dbReference type="InParanoid" id="A0A067RB59"/>
<evidence type="ECO:0000256" key="2">
    <source>
        <dbReference type="SAM" id="Phobius"/>
    </source>
</evidence>
<feature type="compositionally biased region" description="Acidic residues" evidence="1">
    <location>
        <begin position="102"/>
        <end position="128"/>
    </location>
</feature>
<dbReference type="AlphaFoldDB" id="A0A067RB59"/>
<protein>
    <submittedName>
        <fullName evidence="3">Uncharacterized protein</fullName>
    </submittedName>
</protein>
<proteinExistence type="predicted"/>
<dbReference type="Proteomes" id="UP000027135">
    <property type="component" value="Unassembled WGS sequence"/>
</dbReference>
<sequence length="303" mass="34470">MLVAAQNCHCETKVQQARGKIIQTPELWGALGCIITDDDTTKCIRDHTITVGRKDEDDASDEEVNVSSEDNSPGLFDAISAFVNDGIFRFFEDGEKDKNEETDSQNDSDEHYDDTDDDDDDDYDDDENGGGGGGDDADDDDDEDDYDSNEDLDDTSNFVSTSNRTTSVAIKRKNKRSVEAEESRRRRRKGDKMMKLMMLGMMLKSKLNTIMMVFGAFMQLKFFALSMLNLLVGLVRLYIDLTKKKEPQKVIYYEQAHHQHVYDQQHEDKGWLGGWLSKNDDTFSHDINGDPHSMAYYAQKPMT</sequence>
<evidence type="ECO:0000256" key="1">
    <source>
        <dbReference type="SAM" id="MobiDB-lite"/>
    </source>
</evidence>
<evidence type="ECO:0000313" key="3">
    <source>
        <dbReference type="EMBL" id="KDR15898.1"/>
    </source>
</evidence>
<keyword evidence="2" id="KW-1133">Transmembrane helix</keyword>
<keyword evidence="2" id="KW-0472">Membrane</keyword>
<feature type="compositionally biased region" description="Acidic residues" evidence="1">
    <location>
        <begin position="135"/>
        <end position="154"/>
    </location>
</feature>
<feature type="transmembrane region" description="Helical" evidence="2">
    <location>
        <begin position="222"/>
        <end position="239"/>
    </location>
</feature>